<name>A0A2M8TQQ7_PREIN</name>
<reference evidence="1 2" key="1">
    <citation type="submission" date="2017-11" db="EMBL/GenBank/DDBJ databases">
        <title>Genome sequencing of Prevotella intermedia KCOM 2832.</title>
        <authorList>
            <person name="Kook J.-K."/>
            <person name="Park S.-N."/>
            <person name="Lim Y.K."/>
        </authorList>
    </citation>
    <scope>NUCLEOTIDE SEQUENCE [LARGE SCALE GENOMIC DNA]</scope>
    <source>
        <strain evidence="1 2">KCOM 2832</strain>
    </source>
</reference>
<sequence>MEVPQTQLVTPYLKENDTIQKQAAQLCLKLNLPERRYHKTTERQRKRHRHAAIFPFRRHRPPNVSQLADIHSLSVAPNLLACRLLLPQMSAATYYFVGSCAQNVLYIKLLHTLK</sequence>
<protein>
    <submittedName>
        <fullName evidence="1">Uncharacterized protein</fullName>
    </submittedName>
</protein>
<accession>A0A2M8TQQ7</accession>
<dbReference type="EMBL" id="PENG01000002">
    <property type="protein sequence ID" value="PJI26272.1"/>
    <property type="molecule type" value="Genomic_DNA"/>
</dbReference>
<proteinExistence type="predicted"/>
<comment type="caution">
    <text evidence="1">The sequence shown here is derived from an EMBL/GenBank/DDBJ whole genome shotgun (WGS) entry which is preliminary data.</text>
</comment>
<gene>
    <name evidence="1" type="ORF">CTM58_11070</name>
</gene>
<dbReference type="Proteomes" id="UP000229884">
    <property type="component" value="Unassembled WGS sequence"/>
</dbReference>
<evidence type="ECO:0000313" key="1">
    <source>
        <dbReference type="EMBL" id="PJI26272.1"/>
    </source>
</evidence>
<evidence type="ECO:0000313" key="2">
    <source>
        <dbReference type="Proteomes" id="UP000229884"/>
    </source>
</evidence>
<dbReference type="AlphaFoldDB" id="A0A2M8TQQ7"/>
<organism evidence="1 2">
    <name type="scientific">Prevotella intermedia</name>
    <dbReference type="NCBI Taxonomy" id="28131"/>
    <lineage>
        <taxon>Bacteria</taxon>
        <taxon>Pseudomonadati</taxon>
        <taxon>Bacteroidota</taxon>
        <taxon>Bacteroidia</taxon>
        <taxon>Bacteroidales</taxon>
        <taxon>Prevotellaceae</taxon>
        <taxon>Prevotella</taxon>
    </lineage>
</organism>